<feature type="coiled-coil region" evidence="1">
    <location>
        <begin position="4"/>
        <end position="55"/>
    </location>
</feature>
<dbReference type="AlphaFoldDB" id="A0A1M6N025"/>
<keyword evidence="3" id="KW-1185">Reference proteome</keyword>
<evidence type="ECO:0000256" key="1">
    <source>
        <dbReference type="SAM" id="Coils"/>
    </source>
</evidence>
<organism evidence="2 3">
    <name type="scientific">Caminicella sporogenes DSM 14501</name>
    <dbReference type="NCBI Taxonomy" id="1121266"/>
    <lineage>
        <taxon>Bacteria</taxon>
        <taxon>Bacillati</taxon>
        <taxon>Bacillota</taxon>
        <taxon>Clostridia</taxon>
        <taxon>Peptostreptococcales</taxon>
        <taxon>Caminicellaceae</taxon>
        <taxon>Caminicella</taxon>
    </lineage>
</organism>
<name>A0A1M6N025_9FIRM</name>
<evidence type="ECO:0000313" key="2">
    <source>
        <dbReference type="EMBL" id="SHJ89107.1"/>
    </source>
</evidence>
<dbReference type="STRING" id="1121266.SAMN02745883_00734"/>
<protein>
    <submittedName>
        <fullName evidence="2">Uncharacterized protein</fullName>
    </submittedName>
</protein>
<dbReference type="EMBL" id="FRAJ01000005">
    <property type="protein sequence ID" value="SHJ89107.1"/>
    <property type="molecule type" value="Genomic_DNA"/>
</dbReference>
<dbReference type="Gene3D" id="1.20.5.170">
    <property type="match status" value="1"/>
</dbReference>
<accession>A0A1M6N025</accession>
<dbReference type="Proteomes" id="UP000184082">
    <property type="component" value="Unassembled WGS sequence"/>
</dbReference>
<proteinExistence type="predicted"/>
<reference evidence="2 3" key="1">
    <citation type="submission" date="2016-11" db="EMBL/GenBank/DDBJ databases">
        <authorList>
            <person name="Jaros S."/>
            <person name="Januszkiewicz K."/>
            <person name="Wedrychowicz H."/>
        </authorList>
    </citation>
    <scope>NUCLEOTIDE SEQUENCE [LARGE SCALE GENOMIC DNA]</scope>
    <source>
        <strain evidence="2 3">DSM 14501</strain>
    </source>
</reference>
<keyword evidence="1" id="KW-0175">Coiled coil</keyword>
<gene>
    <name evidence="2" type="ORF">SAMN02745883_00734</name>
</gene>
<evidence type="ECO:0000313" key="3">
    <source>
        <dbReference type="Proteomes" id="UP000184082"/>
    </source>
</evidence>
<sequence length="91" mass="10623">MMSNEILQQLLNEVKNINKKLNSMDAEIKTINQRLENLEQGQNRIEQKLNVTHDQVFRNTEGINSIKEELDTIEAVTKENLYDIAKLKLIK</sequence>